<evidence type="ECO:0000259" key="7">
    <source>
        <dbReference type="Pfam" id="PF18047"/>
    </source>
</evidence>
<dbReference type="PANTHER" id="PTHR43806">
    <property type="entry name" value="PEPTIDASE S8"/>
    <property type="match status" value="1"/>
</dbReference>
<feature type="active site" description="Charge relay system" evidence="5">
    <location>
        <position position="28"/>
    </location>
</feature>
<dbReference type="InterPro" id="IPR036852">
    <property type="entry name" value="Peptidase_S8/S53_dom_sf"/>
</dbReference>
<dbReference type="Pfam" id="PF18065">
    <property type="entry name" value="PatG_C"/>
    <property type="match status" value="1"/>
</dbReference>
<dbReference type="InterPro" id="IPR015500">
    <property type="entry name" value="Peptidase_S8_subtilisin-rel"/>
</dbReference>
<dbReference type="InterPro" id="IPR040636">
    <property type="entry name" value="PatG_C"/>
</dbReference>
<feature type="domain" description="PatG" evidence="7">
    <location>
        <begin position="395"/>
        <end position="482"/>
    </location>
</feature>
<evidence type="ECO:0000256" key="2">
    <source>
        <dbReference type="ARBA" id="ARBA00022670"/>
    </source>
</evidence>
<gene>
    <name evidence="9" type="ORF">G6N73_12370</name>
</gene>
<accession>A0A6G4WCK0</accession>
<dbReference type="GO" id="GO:0004252">
    <property type="term" value="F:serine-type endopeptidase activity"/>
    <property type="evidence" value="ECO:0007669"/>
    <property type="project" value="UniProtKB-UniRule"/>
</dbReference>
<evidence type="ECO:0000313" key="10">
    <source>
        <dbReference type="Proteomes" id="UP001642900"/>
    </source>
</evidence>
<keyword evidence="4 5" id="KW-0720">Serine protease</keyword>
<dbReference type="NCBIfam" id="TIGR03895">
    <property type="entry name" value="protease_PatA"/>
    <property type="match status" value="1"/>
</dbReference>
<evidence type="ECO:0000256" key="3">
    <source>
        <dbReference type="ARBA" id="ARBA00022801"/>
    </source>
</evidence>
<proteinExistence type="inferred from homology"/>
<evidence type="ECO:0000256" key="1">
    <source>
        <dbReference type="ARBA" id="ARBA00011073"/>
    </source>
</evidence>
<organism evidence="9 10">
    <name type="scientific">Allomesorhizobium camelthorni</name>
    <dbReference type="NCBI Taxonomy" id="475069"/>
    <lineage>
        <taxon>Bacteria</taxon>
        <taxon>Pseudomonadati</taxon>
        <taxon>Pseudomonadota</taxon>
        <taxon>Alphaproteobacteria</taxon>
        <taxon>Hyphomicrobiales</taxon>
        <taxon>Phyllobacteriaceae</taxon>
        <taxon>Allomesorhizobium</taxon>
    </lineage>
</organism>
<name>A0A6G4WCK0_9HYPH</name>
<dbReference type="GO" id="GO:0006508">
    <property type="term" value="P:proteolysis"/>
    <property type="evidence" value="ECO:0007669"/>
    <property type="project" value="UniProtKB-KW"/>
</dbReference>
<dbReference type="Gene3D" id="3.40.50.200">
    <property type="entry name" value="Peptidase S8/S53 domain"/>
    <property type="match status" value="1"/>
</dbReference>
<dbReference type="InterPro" id="IPR050131">
    <property type="entry name" value="Peptidase_S8_subtilisin-like"/>
</dbReference>
<feature type="active site" description="Charge relay system" evidence="5">
    <location>
        <position position="223"/>
    </location>
</feature>
<dbReference type="CDD" id="cd07476">
    <property type="entry name" value="Peptidases_S8_thiazoline_oxidase_subtilisin-like_protease"/>
    <property type="match status" value="1"/>
</dbReference>
<evidence type="ECO:0000259" key="6">
    <source>
        <dbReference type="Pfam" id="PF00082"/>
    </source>
</evidence>
<dbReference type="AlphaFoldDB" id="A0A6G4WCK0"/>
<dbReference type="PROSITE" id="PS00138">
    <property type="entry name" value="SUBTILASE_SER"/>
    <property type="match status" value="1"/>
</dbReference>
<protein>
    <submittedName>
        <fullName evidence="9">PatA/PatG family cyanobactin maturation protease</fullName>
    </submittedName>
</protein>
<feature type="active site" description="Charge relay system" evidence="5">
    <location>
        <position position="61"/>
    </location>
</feature>
<dbReference type="Pfam" id="PF00082">
    <property type="entry name" value="Peptidase_S8"/>
    <property type="match status" value="1"/>
</dbReference>
<keyword evidence="3 5" id="KW-0378">Hydrolase</keyword>
<feature type="domain" description="Peptidase S8/S53" evidence="6">
    <location>
        <begin position="22"/>
        <end position="260"/>
    </location>
</feature>
<dbReference type="PROSITE" id="PS51892">
    <property type="entry name" value="SUBTILASE"/>
    <property type="match status" value="1"/>
</dbReference>
<dbReference type="Pfam" id="PF18047">
    <property type="entry name" value="PatG_D"/>
    <property type="match status" value="1"/>
</dbReference>
<dbReference type="RefSeq" id="WP_165027930.1">
    <property type="nucleotide sequence ID" value="NZ_JAAKZF010000013.1"/>
</dbReference>
<dbReference type="InterPro" id="IPR023828">
    <property type="entry name" value="Peptidase_S8_Ser-AS"/>
</dbReference>
<evidence type="ECO:0000313" key="9">
    <source>
        <dbReference type="EMBL" id="NGO51966.1"/>
    </source>
</evidence>
<comment type="caution">
    <text evidence="9">The sequence shown here is derived from an EMBL/GenBank/DDBJ whole genome shotgun (WGS) entry which is preliminary data.</text>
</comment>
<dbReference type="InterPro" id="IPR040483">
    <property type="entry name" value="PatG_dom"/>
</dbReference>
<keyword evidence="2 5" id="KW-0645">Protease</keyword>
<evidence type="ECO:0000256" key="4">
    <source>
        <dbReference type="ARBA" id="ARBA00022825"/>
    </source>
</evidence>
<dbReference type="InterPro" id="IPR000209">
    <property type="entry name" value="Peptidase_S8/S53_dom"/>
</dbReference>
<dbReference type="SUPFAM" id="SSF52743">
    <property type="entry name" value="Subtilisin-like"/>
    <property type="match status" value="1"/>
</dbReference>
<dbReference type="EMBL" id="JAAKZF010000013">
    <property type="protein sequence ID" value="NGO51966.1"/>
    <property type="molecule type" value="Genomic_DNA"/>
</dbReference>
<sequence length="657" mass="67927">MQGSKAYADLERALPGGGDGRITIAVLDGPVDLAHPCFAGARLTELQTLAAGSGGGRALAHGTHVASIIFGQPGSAVRGIAPACRGLNAPIFCDGGSGLTSSQLDLARAILLAVKHGAHIINISGGQLTPSGEAEPILAQAVETCLRRNVLIVAAAGNDGCDCLHIPAAAPSVLAVGAMDYLGAPLASSNWGAAYLAQGVLAPGMAVLGAAPGGGTVSKSGTSFATPYVSGVCALLAAAQLARGEAPDPHGIRAAILRNAKPCPEGAAMGCEKFLAGSIDIEATIRDLGRGHDMKTDMDIFAERDMVSQAPAEAFRPSAIALSAAGGAIAMSSEDAPEAAEEFPQPPAVTASGQIEPSDCGCGCGGAGKKNGEEHKDCGCGCGGKGGDAKKPQLVYALGKLGYDFGTEARRDSLAQAMSGEANNPLLPDHLLAYLDAAPYDASAVIWTLNLDATPIYAIVPMGPFGADAYKRLREALRAQLNEGVELISVPGVISGSMRLQSGQVVPIIVPAIRGMYSWATQPLVTHVLGEAPKAAAERETYERFSAGLTNFLDRVYYDLRNLGVTGEERAINYSATNAVQIADVIRSTTRDQLDLDRLAVKKSPVCRPDSDCYDVELSFFNPNNTNVANRVFRFTVDVSDVIPVTVGAVRSWTRRA</sequence>
<keyword evidence="10" id="KW-1185">Reference proteome</keyword>
<dbReference type="PRINTS" id="PR00723">
    <property type="entry name" value="SUBTILISIN"/>
</dbReference>
<dbReference type="InterPro" id="IPR023830">
    <property type="entry name" value="Peptidase_S8A_PatG"/>
</dbReference>
<evidence type="ECO:0000259" key="8">
    <source>
        <dbReference type="Pfam" id="PF18065"/>
    </source>
</evidence>
<evidence type="ECO:0000256" key="5">
    <source>
        <dbReference type="PROSITE-ProRule" id="PRU01240"/>
    </source>
</evidence>
<dbReference type="InterPro" id="IPR034056">
    <property type="entry name" value="Pep_S8_PatG/PatA-like"/>
</dbReference>
<comment type="similarity">
    <text evidence="1 5">Belongs to the peptidase S8 family.</text>
</comment>
<reference evidence="9 10" key="1">
    <citation type="submission" date="2020-02" db="EMBL/GenBank/DDBJ databases">
        <title>Genome sequence of strain CCNWXJ40-4.</title>
        <authorList>
            <person name="Gao J."/>
            <person name="Sun J."/>
        </authorList>
    </citation>
    <scope>NUCLEOTIDE SEQUENCE [LARGE SCALE GENOMIC DNA]</scope>
    <source>
        <strain evidence="9 10">CCNWXJ 40-4</strain>
    </source>
</reference>
<feature type="domain" description="PatG C-terminal" evidence="8">
    <location>
        <begin position="542"/>
        <end position="653"/>
    </location>
</feature>
<dbReference type="PANTHER" id="PTHR43806:SF11">
    <property type="entry name" value="CEREVISIN-RELATED"/>
    <property type="match status" value="1"/>
</dbReference>
<dbReference type="Proteomes" id="UP001642900">
    <property type="component" value="Unassembled WGS sequence"/>
</dbReference>